<proteinExistence type="predicted"/>
<dbReference type="Pfam" id="PF01821">
    <property type="entry name" value="ANATO"/>
    <property type="match status" value="2"/>
</dbReference>
<dbReference type="CDD" id="cd00017">
    <property type="entry name" value="ANATO"/>
    <property type="match status" value="2"/>
</dbReference>
<evidence type="ECO:0000313" key="6">
    <source>
        <dbReference type="Proteomes" id="UP000189704"/>
    </source>
</evidence>
<sequence>TAPSAPTVLSTLPPDTTKAPPTQEVPRQPQVRPRAQTEEDTDPNSVHSVPRGSPEGSTKDLIETCCAAGQQWAIDNDECLEIPENGAEGDVCRTAQRRCCVSYLQEKSCMAGVLGAKEGEACGAEDGSTCSVSLYKQCCDCCGLGLRVRAEGQSCESNPNLGYPCNHVMLSCCEGEEPLIVPEVRQPPEPAAAPRRGGGCLFLLGRRGPGAATADLLGGLWACVSSSVA</sequence>
<dbReference type="AlphaFoldDB" id="A0A3Q0DR14"/>
<keyword evidence="3" id="KW-1015">Disulfide bond</keyword>
<dbReference type="PROSITE" id="PS01178">
    <property type="entry name" value="ANAPHYLATOXIN_2"/>
    <property type="match status" value="3"/>
</dbReference>
<evidence type="ECO:0000256" key="1">
    <source>
        <dbReference type="ARBA" id="ARBA00004613"/>
    </source>
</evidence>
<comment type="subcellular location">
    <subcellularLocation>
        <location evidence="1">Secreted</location>
    </subcellularLocation>
</comment>
<feature type="domain" description="Anaphylatoxin-like" evidence="5">
    <location>
        <begin position="141"/>
        <end position="173"/>
    </location>
</feature>
<organism evidence="6 7">
    <name type="scientific">Carlito syrichta</name>
    <name type="common">Philippine tarsier</name>
    <name type="synonym">Tarsius syrichta</name>
    <dbReference type="NCBI Taxonomy" id="1868482"/>
    <lineage>
        <taxon>Eukaryota</taxon>
        <taxon>Metazoa</taxon>
        <taxon>Chordata</taxon>
        <taxon>Craniata</taxon>
        <taxon>Vertebrata</taxon>
        <taxon>Euteleostomi</taxon>
        <taxon>Mammalia</taxon>
        <taxon>Eutheria</taxon>
        <taxon>Euarchontoglires</taxon>
        <taxon>Primates</taxon>
        <taxon>Haplorrhini</taxon>
        <taxon>Tarsiiformes</taxon>
        <taxon>Tarsiidae</taxon>
        <taxon>Carlito</taxon>
    </lineage>
</organism>
<protein>
    <submittedName>
        <fullName evidence="7">Fibulin-2-like</fullName>
    </submittedName>
</protein>
<evidence type="ECO:0000259" key="5">
    <source>
        <dbReference type="PROSITE" id="PS01178"/>
    </source>
</evidence>
<reference evidence="7" key="1">
    <citation type="submission" date="2025-08" db="UniProtKB">
        <authorList>
            <consortium name="RefSeq"/>
        </authorList>
    </citation>
    <scope>IDENTIFICATION</scope>
</reference>
<evidence type="ECO:0000256" key="3">
    <source>
        <dbReference type="ARBA" id="ARBA00023157"/>
    </source>
</evidence>
<evidence type="ECO:0000313" key="7">
    <source>
        <dbReference type="RefSeq" id="XP_021564917.1"/>
    </source>
</evidence>
<keyword evidence="2" id="KW-0964">Secreted</keyword>
<dbReference type="OrthoDB" id="4062651at2759"/>
<feature type="domain" description="Anaphylatoxin-like" evidence="5">
    <location>
        <begin position="65"/>
        <end position="100"/>
    </location>
</feature>
<feature type="compositionally biased region" description="Polar residues" evidence="4">
    <location>
        <begin position="1"/>
        <end position="14"/>
    </location>
</feature>
<feature type="region of interest" description="Disordered" evidence="4">
    <location>
        <begin position="1"/>
        <end position="58"/>
    </location>
</feature>
<dbReference type="InterPro" id="IPR000020">
    <property type="entry name" value="Anaphylatoxin/fibulin"/>
</dbReference>
<dbReference type="RefSeq" id="XP_021564917.1">
    <property type="nucleotide sequence ID" value="XM_021709242.1"/>
</dbReference>
<dbReference type="KEGG" id="csyr:103252709"/>
<keyword evidence="6" id="KW-1185">Reference proteome</keyword>
<dbReference type="GO" id="GO:0005576">
    <property type="term" value="C:extracellular region"/>
    <property type="evidence" value="ECO:0007669"/>
    <property type="project" value="UniProtKB-SubCell"/>
</dbReference>
<dbReference type="Proteomes" id="UP000189704">
    <property type="component" value="Unplaced"/>
</dbReference>
<name>A0A3Q0DR14_CARSF</name>
<evidence type="ECO:0000256" key="4">
    <source>
        <dbReference type="SAM" id="MobiDB-lite"/>
    </source>
</evidence>
<feature type="non-terminal residue" evidence="7">
    <location>
        <position position="1"/>
    </location>
</feature>
<dbReference type="GeneID" id="103252709"/>
<accession>A0A3Q0DR14</accession>
<dbReference type="PROSITE" id="PS01177">
    <property type="entry name" value="ANAPHYLATOXIN_1"/>
    <property type="match status" value="1"/>
</dbReference>
<evidence type="ECO:0000256" key="2">
    <source>
        <dbReference type="ARBA" id="ARBA00022525"/>
    </source>
</evidence>
<dbReference type="SMART" id="SM00104">
    <property type="entry name" value="ANATO"/>
    <property type="match status" value="3"/>
</dbReference>
<gene>
    <name evidence="7" type="primary">LOC103252709</name>
</gene>
<feature type="domain" description="Anaphylatoxin-like" evidence="5">
    <location>
        <begin position="108"/>
        <end position="139"/>
    </location>
</feature>